<feature type="compositionally biased region" description="Polar residues" evidence="1">
    <location>
        <begin position="807"/>
        <end position="821"/>
    </location>
</feature>
<protein>
    <recommendedName>
        <fullName evidence="2">UBA domain-containing protein</fullName>
    </recommendedName>
</protein>
<dbReference type="GO" id="GO:0016579">
    <property type="term" value="P:protein deubiquitination"/>
    <property type="evidence" value="ECO:0007669"/>
    <property type="project" value="TreeGrafter"/>
</dbReference>
<sequence length="830" mass="92015">MSASDDNVAMMVDMGIPLEDAAECLRERGNNVEGALEYYFSGRYEEDKQSKATVSAVSTWENSNWVDTDSIGPTVPIITENEKPIYDLTMDSDDNVERAYNAMQDVRPTTPQQGLGWTTPTTNAHFGPATRNSYPTENWSLVPTTTHADAVHEIFPDPSPRDRRRHGTDPVALKPITGTSLPPLLLLMHSIPLARILLSGPIPALTNYGSPGSPDDAAGTWWNAQCDELLGSRVCGAEESEREKRDLINFVAEVQRVIAFLGGSERAYGSCEHILRGLERCAPRRTDSGFLGEFFGVWGRSRKVLFDMAEDKPGYYDLLPEVFQESIGDGERNPFESAACMFSTPKGDGEGEGGKVERSEKEKFSLLELEIKPGTTSLYTAIDSLIWPASSDSNTDDKLQQGCFTDLAEVLCLRLKSASSQGGTGLRLEKELFPKRWMEDIMPEVRERLKERRELEGERARLEERRGDIDLVEGGYKADVLFNEVAEYLKKPRVTLPSLEDDDESDMEGTEQPTTPAPELTQDINTLITAQFEKIKAAHEEVMKQGTIVVERINTLLTTLPPNDTDSALEYRYLLRGISPDPSTAYFLAPTPEARDLISFDEDGTGRREGNEEWWCVTWNPEYATNPFGLAGTNTPIFGPGGNGGSPCTVRNASEEEVLGVAEFKGGGGDGMLVVYARDWACENVTVPVLDGALKEFIQRDTELFKEELAHATEPASPLILPSAGPGPGLGGNVNHEVPETPPPLYETTVELKERDPDDSDDDHMGSMHVEYSHMPYKKRNLNATTKEKKKELSTSGIRTSRKRMNESTQQTKICQKTPLTESHPRARRM</sequence>
<evidence type="ECO:0000259" key="2">
    <source>
        <dbReference type="PROSITE" id="PS50030"/>
    </source>
</evidence>
<dbReference type="InterPro" id="IPR015940">
    <property type="entry name" value="UBA"/>
</dbReference>
<dbReference type="SUPFAM" id="SSF46934">
    <property type="entry name" value="UBA-like"/>
    <property type="match status" value="1"/>
</dbReference>
<dbReference type="CDD" id="cd14297">
    <property type="entry name" value="UBA2_spUBP14_like"/>
    <property type="match status" value="1"/>
</dbReference>
<dbReference type="PROSITE" id="PS50030">
    <property type="entry name" value="UBA"/>
    <property type="match status" value="1"/>
</dbReference>
<feature type="domain" description="UBA" evidence="2">
    <location>
        <begin position="2"/>
        <end position="42"/>
    </location>
</feature>
<accession>A0A0E9NJW6</accession>
<feature type="region of interest" description="Disordered" evidence="1">
    <location>
        <begin position="781"/>
        <end position="830"/>
    </location>
</feature>
<dbReference type="PANTHER" id="PTHR39597:SF1">
    <property type="entry name" value="UBA DOMAIN-CONTAINING PROTEIN RUP1"/>
    <property type="match status" value="1"/>
</dbReference>
<gene>
    <name evidence="3" type="ORF">G7K_4233-t1</name>
</gene>
<name>A0A0E9NJW6_SAICN</name>
<reference evidence="3 4" key="2">
    <citation type="journal article" date="2014" name="J. Gen. Appl. Microbiol.">
        <title>The early diverging ascomycetous budding yeast Saitoella complicata has three histone deacetylases belonging to the Clr6, Hos2, and Rpd3 lineages.</title>
        <authorList>
            <person name="Nishida H."/>
            <person name="Matsumoto T."/>
            <person name="Kondo S."/>
            <person name="Hamamoto M."/>
            <person name="Yoshikawa H."/>
        </authorList>
    </citation>
    <scope>NUCLEOTIDE SEQUENCE [LARGE SCALE GENOMIC DNA]</scope>
    <source>
        <strain evidence="3 4">NRRL Y-17804</strain>
    </source>
</reference>
<dbReference type="InterPro" id="IPR009060">
    <property type="entry name" value="UBA-like_sf"/>
</dbReference>
<feature type="region of interest" description="Disordered" evidence="1">
    <location>
        <begin position="154"/>
        <end position="174"/>
    </location>
</feature>
<dbReference type="GO" id="GO:0005634">
    <property type="term" value="C:nucleus"/>
    <property type="evidence" value="ECO:0007669"/>
    <property type="project" value="TreeGrafter"/>
</dbReference>
<dbReference type="Gene3D" id="1.10.8.10">
    <property type="entry name" value="DNA helicase RuvA subunit, C-terminal domain"/>
    <property type="match status" value="1"/>
</dbReference>
<dbReference type="InterPro" id="IPR055335">
    <property type="entry name" value="Ucp6/RUP1"/>
</dbReference>
<organism evidence="3 4">
    <name type="scientific">Saitoella complicata (strain BCRC 22490 / CBS 7301 / JCM 7358 / NBRC 10748 / NRRL Y-17804)</name>
    <dbReference type="NCBI Taxonomy" id="698492"/>
    <lineage>
        <taxon>Eukaryota</taxon>
        <taxon>Fungi</taxon>
        <taxon>Dikarya</taxon>
        <taxon>Ascomycota</taxon>
        <taxon>Taphrinomycotina</taxon>
        <taxon>Taphrinomycotina incertae sedis</taxon>
        <taxon>Saitoella</taxon>
    </lineage>
</organism>
<dbReference type="PANTHER" id="PTHR39597">
    <property type="entry name" value="UBA DOMAIN-CONTAINING PROTEIN RUP1"/>
    <property type="match status" value="1"/>
</dbReference>
<dbReference type="GO" id="GO:0005829">
    <property type="term" value="C:cytosol"/>
    <property type="evidence" value="ECO:0007669"/>
    <property type="project" value="TreeGrafter"/>
</dbReference>
<feature type="compositionally biased region" description="Acidic residues" evidence="1">
    <location>
        <begin position="499"/>
        <end position="509"/>
    </location>
</feature>
<dbReference type="EMBL" id="BACD03000029">
    <property type="protein sequence ID" value="GAO50098.1"/>
    <property type="molecule type" value="Genomic_DNA"/>
</dbReference>
<reference evidence="3 4" key="3">
    <citation type="journal article" date="2015" name="Genome Announc.">
        <title>Draft Genome Sequence of the Archiascomycetous Yeast Saitoella complicata.</title>
        <authorList>
            <person name="Yamauchi K."/>
            <person name="Kondo S."/>
            <person name="Hamamoto M."/>
            <person name="Takahashi Y."/>
            <person name="Ogura Y."/>
            <person name="Hayashi T."/>
            <person name="Nishida H."/>
        </authorList>
    </citation>
    <scope>NUCLEOTIDE SEQUENCE [LARGE SCALE GENOMIC DNA]</scope>
    <source>
        <strain evidence="3 4">NRRL Y-17804</strain>
    </source>
</reference>
<reference evidence="3 4" key="1">
    <citation type="journal article" date="2011" name="J. Gen. Appl. Microbiol.">
        <title>Draft genome sequencing of the enigmatic yeast Saitoella complicata.</title>
        <authorList>
            <person name="Nishida H."/>
            <person name="Hamamoto M."/>
            <person name="Sugiyama J."/>
        </authorList>
    </citation>
    <scope>NUCLEOTIDE SEQUENCE [LARGE SCALE GENOMIC DNA]</scope>
    <source>
        <strain evidence="3 4">NRRL Y-17804</strain>
    </source>
</reference>
<proteinExistence type="predicted"/>
<dbReference type="AlphaFoldDB" id="A0A0E9NJW6"/>
<dbReference type="STRING" id="698492.A0A0E9NJW6"/>
<keyword evidence="4" id="KW-1185">Reference proteome</keyword>
<feature type="region of interest" description="Disordered" evidence="1">
    <location>
        <begin position="496"/>
        <end position="518"/>
    </location>
</feature>
<dbReference type="Proteomes" id="UP000033140">
    <property type="component" value="Unassembled WGS sequence"/>
</dbReference>
<evidence type="ECO:0000313" key="4">
    <source>
        <dbReference type="Proteomes" id="UP000033140"/>
    </source>
</evidence>
<comment type="caution">
    <text evidence="3">The sequence shown here is derived from an EMBL/GenBank/DDBJ whole genome shotgun (WGS) entry which is preliminary data.</text>
</comment>
<evidence type="ECO:0000313" key="3">
    <source>
        <dbReference type="EMBL" id="GAO50098.1"/>
    </source>
</evidence>
<evidence type="ECO:0000256" key="1">
    <source>
        <dbReference type="SAM" id="MobiDB-lite"/>
    </source>
</evidence>